<dbReference type="FunFam" id="1.20.140.10:FF:000001">
    <property type="entry name" value="Acyl-CoA dehydrogenase"/>
    <property type="match status" value="1"/>
</dbReference>
<dbReference type="PANTHER" id="PTHR43884:SF12">
    <property type="entry name" value="ISOVALERYL-COA DEHYDROGENASE, MITOCHONDRIAL-RELATED"/>
    <property type="match status" value="1"/>
</dbReference>
<evidence type="ECO:0000259" key="8">
    <source>
        <dbReference type="Pfam" id="PF02770"/>
    </source>
</evidence>
<dbReference type="Proteomes" id="UP000776650">
    <property type="component" value="Unassembled WGS sequence"/>
</dbReference>
<dbReference type="InterPro" id="IPR036250">
    <property type="entry name" value="AcylCo_DH-like_C"/>
</dbReference>
<dbReference type="PROSITE" id="PS00072">
    <property type="entry name" value="ACYL_COA_DH_1"/>
    <property type="match status" value="1"/>
</dbReference>
<dbReference type="GO" id="GO:0003995">
    <property type="term" value="F:acyl-CoA dehydrogenase activity"/>
    <property type="evidence" value="ECO:0007669"/>
    <property type="project" value="InterPro"/>
</dbReference>
<evidence type="ECO:0000256" key="6">
    <source>
        <dbReference type="RuleBase" id="RU362125"/>
    </source>
</evidence>
<comment type="similarity">
    <text evidence="2 6">Belongs to the acyl-CoA dehydrogenase family.</text>
</comment>
<feature type="domain" description="Acyl-CoA dehydrogenase/oxidase C-terminal" evidence="7">
    <location>
        <begin position="231"/>
        <end position="379"/>
    </location>
</feature>
<dbReference type="PIRSF" id="PIRSF016578">
    <property type="entry name" value="HsaA"/>
    <property type="match status" value="1"/>
</dbReference>
<sequence>MAELEGDYAELKKTVADFADKVVAPQAAENDREHRFPYDIVAQMGEMGLFGLPIPEEYGGMGGDYFALALALEELGRVDQSTAMTVEAGVGLGMMPIFKFGTEEQKQSLLPDLAAGKALAGFGLTEPDAGSDAGATKTTAKLDGSEWVINGAKQFITNSGTDITKFVTVTAVTGERENGKKEISTIIVPSGTPGFVAEKAYDKVGWNASDTHPLSFSDARVPEENLLGERGRGYANFLSILDEGRIAIAAVSVGAAQCCVDDSIAYARDRKSFGQPISQFQAISFKIARMQARVHAARLAYYDAARLMLAGKPFKSEAAIAKMIGSEAAMDNARDATQIHGGYGFMNETRVARHYRDSKILEIGEGTTEVQLMLIARGLGL</sequence>
<name>A0A921F325_9ACTN</name>
<dbReference type="InterPro" id="IPR009075">
    <property type="entry name" value="AcylCo_DH/oxidase_C"/>
</dbReference>
<dbReference type="InterPro" id="IPR037069">
    <property type="entry name" value="AcylCoA_DH/ox_N_sf"/>
</dbReference>
<feature type="domain" description="Acyl-CoA dehydrogenase/oxidase N-terminal" evidence="9">
    <location>
        <begin position="9"/>
        <end position="117"/>
    </location>
</feature>
<dbReference type="EMBL" id="DYXM01000142">
    <property type="protein sequence ID" value="HJE90837.1"/>
    <property type="molecule type" value="Genomic_DNA"/>
</dbReference>
<dbReference type="InterPro" id="IPR009100">
    <property type="entry name" value="AcylCoA_DH/oxidase_NM_dom_sf"/>
</dbReference>
<keyword evidence="3 6" id="KW-0285">Flavoprotein</keyword>
<evidence type="ECO:0000256" key="4">
    <source>
        <dbReference type="ARBA" id="ARBA00022827"/>
    </source>
</evidence>
<dbReference type="Gene3D" id="1.20.140.10">
    <property type="entry name" value="Butyryl-CoA Dehydrogenase, subunit A, domain 3"/>
    <property type="match status" value="1"/>
</dbReference>
<dbReference type="Pfam" id="PF02770">
    <property type="entry name" value="Acyl-CoA_dh_M"/>
    <property type="match status" value="1"/>
</dbReference>
<dbReference type="InterPro" id="IPR046373">
    <property type="entry name" value="Acyl-CoA_Oxase/DH_mid-dom_sf"/>
</dbReference>
<protein>
    <submittedName>
        <fullName evidence="10">Acyl-CoA dehydrogenase family protein</fullName>
    </submittedName>
</protein>
<evidence type="ECO:0000256" key="5">
    <source>
        <dbReference type="ARBA" id="ARBA00023002"/>
    </source>
</evidence>
<dbReference type="PROSITE" id="PS00073">
    <property type="entry name" value="ACYL_COA_DH_2"/>
    <property type="match status" value="1"/>
</dbReference>
<dbReference type="RefSeq" id="WP_303912201.1">
    <property type="nucleotide sequence ID" value="NZ_DYXM01000142.1"/>
</dbReference>
<reference evidence="10" key="1">
    <citation type="journal article" date="2021" name="PeerJ">
        <title>Extensive microbial diversity within the chicken gut microbiome revealed by metagenomics and culture.</title>
        <authorList>
            <person name="Gilroy R."/>
            <person name="Ravi A."/>
            <person name="Getino M."/>
            <person name="Pursley I."/>
            <person name="Horton D.L."/>
            <person name="Alikhan N.F."/>
            <person name="Baker D."/>
            <person name="Gharbi K."/>
            <person name="Hall N."/>
            <person name="Watson M."/>
            <person name="Adriaenssens E.M."/>
            <person name="Foster-Nyarko E."/>
            <person name="Jarju S."/>
            <person name="Secka A."/>
            <person name="Antonio M."/>
            <person name="Oren A."/>
            <person name="Chaudhuri R.R."/>
            <person name="La Ragione R."/>
            <person name="Hildebrand F."/>
            <person name="Pallen M.J."/>
        </authorList>
    </citation>
    <scope>NUCLEOTIDE SEQUENCE</scope>
    <source>
        <strain evidence="10">ChiGjej1B1-18357</strain>
    </source>
</reference>
<evidence type="ECO:0000256" key="3">
    <source>
        <dbReference type="ARBA" id="ARBA00022630"/>
    </source>
</evidence>
<evidence type="ECO:0000259" key="7">
    <source>
        <dbReference type="Pfam" id="PF00441"/>
    </source>
</evidence>
<reference evidence="10" key="2">
    <citation type="submission" date="2021-09" db="EMBL/GenBank/DDBJ databases">
        <authorList>
            <person name="Gilroy R."/>
        </authorList>
    </citation>
    <scope>NUCLEOTIDE SEQUENCE</scope>
    <source>
        <strain evidence="10">ChiGjej1B1-18357</strain>
    </source>
</reference>
<organism evidence="10 11">
    <name type="scientific">Dietzia timorensis</name>
    <dbReference type="NCBI Taxonomy" id="499555"/>
    <lineage>
        <taxon>Bacteria</taxon>
        <taxon>Bacillati</taxon>
        <taxon>Actinomycetota</taxon>
        <taxon>Actinomycetes</taxon>
        <taxon>Mycobacteriales</taxon>
        <taxon>Dietziaceae</taxon>
        <taxon>Dietzia</taxon>
    </lineage>
</organism>
<dbReference type="InterPro" id="IPR013786">
    <property type="entry name" value="AcylCoA_DH/ox_N"/>
</dbReference>
<dbReference type="Gene3D" id="2.40.110.10">
    <property type="entry name" value="Butyryl-CoA Dehydrogenase, subunit A, domain 2"/>
    <property type="match status" value="1"/>
</dbReference>
<dbReference type="SUPFAM" id="SSF56645">
    <property type="entry name" value="Acyl-CoA dehydrogenase NM domain-like"/>
    <property type="match status" value="1"/>
</dbReference>
<dbReference type="InterPro" id="IPR006089">
    <property type="entry name" value="Acyl-CoA_DH_CS"/>
</dbReference>
<dbReference type="PANTHER" id="PTHR43884">
    <property type="entry name" value="ACYL-COA DEHYDROGENASE"/>
    <property type="match status" value="1"/>
</dbReference>
<proteinExistence type="inferred from homology"/>
<gene>
    <name evidence="10" type="ORF">K8V11_07495</name>
</gene>
<dbReference type="AlphaFoldDB" id="A0A921F325"/>
<evidence type="ECO:0000313" key="10">
    <source>
        <dbReference type="EMBL" id="HJE90837.1"/>
    </source>
</evidence>
<keyword evidence="4 6" id="KW-0274">FAD</keyword>
<comment type="caution">
    <text evidence="10">The sequence shown here is derived from an EMBL/GenBank/DDBJ whole genome shotgun (WGS) entry which is preliminary data.</text>
</comment>
<evidence type="ECO:0000313" key="11">
    <source>
        <dbReference type="Proteomes" id="UP000776650"/>
    </source>
</evidence>
<evidence type="ECO:0000256" key="1">
    <source>
        <dbReference type="ARBA" id="ARBA00001974"/>
    </source>
</evidence>
<dbReference type="Gene3D" id="1.10.540.10">
    <property type="entry name" value="Acyl-CoA dehydrogenase/oxidase, N-terminal domain"/>
    <property type="match status" value="1"/>
</dbReference>
<dbReference type="GO" id="GO:0050660">
    <property type="term" value="F:flavin adenine dinucleotide binding"/>
    <property type="evidence" value="ECO:0007669"/>
    <property type="project" value="InterPro"/>
</dbReference>
<dbReference type="Pfam" id="PF00441">
    <property type="entry name" value="Acyl-CoA_dh_1"/>
    <property type="match status" value="1"/>
</dbReference>
<dbReference type="FunFam" id="1.10.540.10:FF:000002">
    <property type="entry name" value="Acyl-CoA dehydrogenase FadE19"/>
    <property type="match status" value="1"/>
</dbReference>
<feature type="domain" description="Acyl-CoA oxidase/dehydrogenase middle" evidence="8">
    <location>
        <begin position="122"/>
        <end position="218"/>
    </location>
</feature>
<dbReference type="Pfam" id="PF02771">
    <property type="entry name" value="Acyl-CoA_dh_N"/>
    <property type="match status" value="1"/>
</dbReference>
<accession>A0A921F325</accession>
<dbReference type="FunFam" id="2.40.110.10:FF:000009">
    <property type="entry name" value="Acyl-CoA dehydrogenase"/>
    <property type="match status" value="1"/>
</dbReference>
<keyword evidence="5 6" id="KW-0560">Oxidoreductase</keyword>
<evidence type="ECO:0000259" key="9">
    <source>
        <dbReference type="Pfam" id="PF02771"/>
    </source>
</evidence>
<comment type="cofactor">
    <cofactor evidence="1 6">
        <name>FAD</name>
        <dbReference type="ChEBI" id="CHEBI:57692"/>
    </cofactor>
</comment>
<dbReference type="SUPFAM" id="SSF47203">
    <property type="entry name" value="Acyl-CoA dehydrogenase C-terminal domain-like"/>
    <property type="match status" value="1"/>
</dbReference>
<dbReference type="InterPro" id="IPR006091">
    <property type="entry name" value="Acyl-CoA_Oxase/DH_mid-dom"/>
</dbReference>
<evidence type="ECO:0000256" key="2">
    <source>
        <dbReference type="ARBA" id="ARBA00009347"/>
    </source>
</evidence>